<keyword evidence="2" id="KW-0012">Acyltransferase</keyword>
<feature type="domain" description="N-acetyltransferase" evidence="1">
    <location>
        <begin position="1"/>
        <end position="155"/>
    </location>
</feature>
<keyword evidence="2" id="KW-0808">Transferase</keyword>
<dbReference type="PROSITE" id="PS51186">
    <property type="entry name" value="GNAT"/>
    <property type="match status" value="1"/>
</dbReference>
<gene>
    <name evidence="2" type="ORF">WCV65_16265</name>
</gene>
<name>A0ABZ2NML4_9BACI</name>
<protein>
    <submittedName>
        <fullName evidence="2">GNAT family N-acetyltransferase</fullName>
        <ecNumber evidence="2">2.3.1.-</ecNumber>
    </submittedName>
</protein>
<dbReference type="Gene3D" id="3.40.630.30">
    <property type="match status" value="1"/>
</dbReference>
<dbReference type="SUPFAM" id="SSF55729">
    <property type="entry name" value="Acyl-CoA N-acyltransferases (Nat)"/>
    <property type="match status" value="1"/>
</dbReference>
<dbReference type="RefSeq" id="WP_338782330.1">
    <property type="nucleotide sequence ID" value="NZ_CP147407.1"/>
</dbReference>
<sequence length="156" mass="17982">MEFYEEWKNSEEKIVPWVVAESPADFEKYLHYLEEQEQGKNIPEQFVPHSTYWLLLGKSRIVGAVNIRHRLNEYLKERGGHIGYGIRPSERQKGYATAILSLALAESKRMGIKNVLVTCEKSNIASEKTILKNGGKFDSEFIEECGTVVKRFWIAD</sequence>
<dbReference type="InterPro" id="IPR000182">
    <property type="entry name" value="GNAT_dom"/>
</dbReference>
<dbReference type="PANTHER" id="PTHR39173">
    <property type="entry name" value="ACETYLTRANSFERASE"/>
    <property type="match status" value="1"/>
</dbReference>
<evidence type="ECO:0000313" key="2">
    <source>
        <dbReference type="EMBL" id="WXB99069.1"/>
    </source>
</evidence>
<dbReference type="Proteomes" id="UP001377337">
    <property type="component" value="Chromosome"/>
</dbReference>
<proteinExistence type="predicted"/>
<dbReference type="EMBL" id="CP147407">
    <property type="protein sequence ID" value="WXB99069.1"/>
    <property type="molecule type" value="Genomic_DNA"/>
</dbReference>
<dbReference type="Pfam" id="PF13302">
    <property type="entry name" value="Acetyltransf_3"/>
    <property type="match status" value="1"/>
</dbReference>
<reference evidence="2 3" key="1">
    <citation type="submission" date="2024-02" db="EMBL/GenBank/DDBJ databases">
        <title>Seven novel Bacillus-like species.</title>
        <authorList>
            <person name="Liu G."/>
        </authorList>
    </citation>
    <scope>NUCLEOTIDE SEQUENCE [LARGE SCALE GENOMIC DNA]</scope>
    <source>
        <strain evidence="2 3">FJAT-52054</strain>
    </source>
</reference>
<dbReference type="GO" id="GO:0016746">
    <property type="term" value="F:acyltransferase activity"/>
    <property type="evidence" value="ECO:0007669"/>
    <property type="project" value="UniProtKB-KW"/>
</dbReference>
<dbReference type="InterPro" id="IPR016181">
    <property type="entry name" value="Acyl_CoA_acyltransferase"/>
</dbReference>
<dbReference type="EC" id="2.3.1.-" evidence="2"/>
<accession>A0ABZ2NML4</accession>
<keyword evidence="3" id="KW-1185">Reference proteome</keyword>
<evidence type="ECO:0000313" key="3">
    <source>
        <dbReference type="Proteomes" id="UP001377337"/>
    </source>
</evidence>
<organism evidence="2 3">
    <name type="scientific">Metabacillus sediminis</name>
    <dbReference type="NCBI Taxonomy" id="3117746"/>
    <lineage>
        <taxon>Bacteria</taxon>
        <taxon>Bacillati</taxon>
        <taxon>Bacillota</taxon>
        <taxon>Bacilli</taxon>
        <taxon>Bacillales</taxon>
        <taxon>Bacillaceae</taxon>
        <taxon>Metabacillus</taxon>
    </lineage>
</organism>
<evidence type="ECO:0000259" key="1">
    <source>
        <dbReference type="PROSITE" id="PS51186"/>
    </source>
</evidence>
<dbReference type="PANTHER" id="PTHR39173:SF1">
    <property type="entry name" value="ACETYLTRANSFERASE"/>
    <property type="match status" value="1"/>
</dbReference>